<feature type="repeat" description="PPR" evidence="3">
    <location>
        <begin position="43"/>
        <end position="77"/>
    </location>
</feature>
<dbReference type="OrthoDB" id="185373at2759"/>
<accession>A0A314UWE7</accession>
<keyword evidence="5" id="KW-1185">Reference proteome</keyword>
<dbReference type="InterPro" id="IPR051240">
    <property type="entry name" value="Mito_RNA-Proc/Resp"/>
</dbReference>
<evidence type="ECO:0000256" key="2">
    <source>
        <dbReference type="ARBA" id="ARBA00022737"/>
    </source>
</evidence>
<evidence type="ECO:0000313" key="5">
    <source>
        <dbReference type="Proteomes" id="UP000250321"/>
    </source>
</evidence>
<feature type="repeat" description="PPR" evidence="3">
    <location>
        <begin position="78"/>
        <end position="112"/>
    </location>
</feature>
<keyword evidence="2" id="KW-0677">Repeat</keyword>
<dbReference type="InterPro" id="IPR011990">
    <property type="entry name" value="TPR-like_helical_dom_sf"/>
</dbReference>
<dbReference type="AlphaFoldDB" id="A0A314UWE7"/>
<dbReference type="EMBL" id="PJQY01002907">
    <property type="protein sequence ID" value="PQM41877.1"/>
    <property type="molecule type" value="Genomic_DNA"/>
</dbReference>
<comment type="caution">
    <text evidence="4">The sequence shown here is derived from an EMBL/GenBank/DDBJ whole genome shotgun (WGS) entry which is preliminary data.</text>
</comment>
<evidence type="ECO:0000256" key="1">
    <source>
        <dbReference type="ARBA" id="ARBA00007626"/>
    </source>
</evidence>
<evidence type="ECO:0000256" key="3">
    <source>
        <dbReference type="PROSITE-ProRule" id="PRU00708"/>
    </source>
</evidence>
<dbReference type="GO" id="GO:0003729">
    <property type="term" value="F:mRNA binding"/>
    <property type="evidence" value="ECO:0007669"/>
    <property type="project" value="TreeGrafter"/>
</dbReference>
<reference evidence="4 5" key="1">
    <citation type="submission" date="2018-02" db="EMBL/GenBank/DDBJ databases">
        <title>Draft genome of wild Prunus yedoensis var. nudiflora.</title>
        <authorList>
            <person name="Baek S."/>
            <person name="Kim J.-H."/>
            <person name="Choi K."/>
            <person name="Kim G.-B."/>
            <person name="Cho A."/>
            <person name="Jang H."/>
            <person name="Shin C.-H."/>
            <person name="Yu H.-J."/>
            <person name="Mun J.-H."/>
        </authorList>
    </citation>
    <scope>NUCLEOTIDE SEQUENCE [LARGE SCALE GENOMIC DNA]</scope>
    <source>
        <strain evidence="5">cv. Jeju island</strain>
        <tissue evidence="4">Leaf</tissue>
    </source>
</reference>
<evidence type="ECO:0000313" key="4">
    <source>
        <dbReference type="EMBL" id="PQM41877.1"/>
    </source>
</evidence>
<dbReference type="PROSITE" id="PS51375">
    <property type="entry name" value="PPR"/>
    <property type="match status" value="3"/>
</dbReference>
<dbReference type="NCBIfam" id="TIGR00756">
    <property type="entry name" value="PPR"/>
    <property type="match status" value="3"/>
</dbReference>
<sequence length="231" mass="25476">MEEGCCPSIETYNAIINGLSKDNQFVKAEKLCKRMEKQGLVPNVITYTSLIGGLCKSGRTDLAFKIFHEMGEQGCLPNLYTYSSLMFGLCQEGKADNAETLLDEMERKGLAPDVAQLPNICHVGQGLQKESQLLTENVVGLMAQHEAMYSCSSDESYNFFEALCNLLARMSENGCEPTVDTYGDTAWTSPSGKLPLSSENFDKKMLRVTQVLLNRAQFALGLLERTAGQDD</sequence>
<feature type="repeat" description="PPR" evidence="3">
    <location>
        <begin position="8"/>
        <end position="42"/>
    </location>
</feature>
<protein>
    <submittedName>
        <fullName evidence="4">Pentatricopeptide repeat-containing protein</fullName>
    </submittedName>
</protein>
<proteinExistence type="inferred from homology"/>
<dbReference type="Proteomes" id="UP000250321">
    <property type="component" value="Unassembled WGS sequence"/>
</dbReference>
<dbReference type="Pfam" id="PF12854">
    <property type="entry name" value="PPR_1"/>
    <property type="match status" value="1"/>
</dbReference>
<dbReference type="Pfam" id="PF13041">
    <property type="entry name" value="PPR_2"/>
    <property type="match status" value="1"/>
</dbReference>
<organism evidence="4 5">
    <name type="scientific">Prunus yedoensis var. nudiflora</name>
    <dbReference type="NCBI Taxonomy" id="2094558"/>
    <lineage>
        <taxon>Eukaryota</taxon>
        <taxon>Viridiplantae</taxon>
        <taxon>Streptophyta</taxon>
        <taxon>Embryophyta</taxon>
        <taxon>Tracheophyta</taxon>
        <taxon>Spermatophyta</taxon>
        <taxon>Magnoliopsida</taxon>
        <taxon>eudicotyledons</taxon>
        <taxon>Gunneridae</taxon>
        <taxon>Pentapetalae</taxon>
        <taxon>rosids</taxon>
        <taxon>fabids</taxon>
        <taxon>Rosales</taxon>
        <taxon>Rosaceae</taxon>
        <taxon>Amygdaloideae</taxon>
        <taxon>Amygdaleae</taxon>
        <taxon>Prunus</taxon>
    </lineage>
</organism>
<name>A0A314UWE7_PRUYE</name>
<dbReference type="Gene3D" id="1.25.40.10">
    <property type="entry name" value="Tetratricopeptide repeat domain"/>
    <property type="match status" value="2"/>
</dbReference>
<comment type="similarity">
    <text evidence="1">Belongs to the PPR family. P subfamily.</text>
</comment>
<dbReference type="PANTHER" id="PTHR47933">
    <property type="entry name" value="PENTATRICOPEPTIDE REPEAT-CONTAINING PROTEIN 1, MITOCHONDRIAL"/>
    <property type="match status" value="1"/>
</dbReference>
<dbReference type="PANTHER" id="PTHR47933:SF70">
    <property type="entry name" value="PROTON GRADIENT REGULATION3-LIKE PROTEIN"/>
    <property type="match status" value="1"/>
</dbReference>
<dbReference type="STRING" id="2094558.A0A314UWE7"/>
<gene>
    <name evidence="4" type="ORF">Pyn_37523</name>
</gene>
<dbReference type="InterPro" id="IPR002885">
    <property type="entry name" value="PPR_rpt"/>
</dbReference>